<keyword evidence="2" id="KW-1185">Reference proteome</keyword>
<proteinExistence type="predicted"/>
<comment type="caution">
    <text evidence="1">The sequence shown here is derived from an EMBL/GenBank/DDBJ whole genome shotgun (WGS) entry which is preliminary data.</text>
</comment>
<dbReference type="Proteomes" id="UP000821845">
    <property type="component" value="Chromosome 8"/>
</dbReference>
<accession>A0ACB7RRL0</accession>
<evidence type="ECO:0000313" key="2">
    <source>
        <dbReference type="Proteomes" id="UP000821845"/>
    </source>
</evidence>
<organism evidence="1 2">
    <name type="scientific">Hyalomma asiaticum</name>
    <name type="common">Tick</name>
    <dbReference type="NCBI Taxonomy" id="266040"/>
    <lineage>
        <taxon>Eukaryota</taxon>
        <taxon>Metazoa</taxon>
        <taxon>Ecdysozoa</taxon>
        <taxon>Arthropoda</taxon>
        <taxon>Chelicerata</taxon>
        <taxon>Arachnida</taxon>
        <taxon>Acari</taxon>
        <taxon>Parasitiformes</taxon>
        <taxon>Ixodida</taxon>
        <taxon>Ixodoidea</taxon>
        <taxon>Ixodidae</taxon>
        <taxon>Hyalomminae</taxon>
        <taxon>Hyalomma</taxon>
    </lineage>
</organism>
<sequence length="63" mass="6716">MGVSDLAENATGERISRDFAANIKGANGRYEVELLWKNEVDLATLQTTALSLRNASSGSQDGC</sequence>
<gene>
    <name evidence="1" type="ORF">HPB50_017623</name>
</gene>
<name>A0ACB7RRL0_HYAAI</name>
<protein>
    <submittedName>
        <fullName evidence="1">Uncharacterized protein</fullName>
    </submittedName>
</protein>
<evidence type="ECO:0000313" key="1">
    <source>
        <dbReference type="EMBL" id="KAH6924447.1"/>
    </source>
</evidence>
<reference evidence="1" key="1">
    <citation type="submission" date="2020-05" db="EMBL/GenBank/DDBJ databases">
        <title>Large-scale comparative analyses of tick genomes elucidate their genetic diversity and vector capacities.</title>
        <authorList>
            <person name="Jia N."/>
            <person name="Wang J."/>
            <person name="Shi W."/>
            <person name="Du L."/>
            <person name="Sun Y."/>
            <person name="Zhan W."/>
            <person name="Jiang J."/>
            <person name="Wang Q."/>
            <person name="Zhang B."/>
            <person name="Ji P."/>
            <person name="Sakyi L.B."/>
            <person name="Cui X."/>
            <person name="Yuan T."/>
            <person name="Jiang B."/>
            <person name="Yang W."/>
            <person name="Lam T.T.-Y."/>
            <person name="Chang Q."/>
            <person name="Ding S."/>
            <person name="Wang X."/>
            <person name="Zhu J."/>
            <person name="Ruan X."/>
            <person name="Zhao L."/>
            <person name="Wei J."/>
            <person name="Que T."/>
            <person name="Du C."/>
            <person name="Cheng J."/>
            <person name="Dai P."/>
            <person name="Han X."/>
            <person name="Huang E."/>
            <person name="Gao Y."/>
            <person name="Liu J."/>
            <person name="Shao H."/>
            <person name="Ye R."/>
            <person name="Li L."/>
            <person name="Wei W."/>
            <person name="Wang X."/>
            <person name="Wang C."/>
            <person name="Yang T."/>
            <person name="Huo Q."/>
            <person name="Li W."/>
            <person name="Guo W."/>
            <person name="Chen H."/>
            <person name="Zhou L."/>
            <person name="Ni X."/>
            <person name="Tian J."/>
            <person name="Zhou Y."/>
            <person name="Sheng Y."/>
            <person name="Liu T."/>
            <person name="Pan Y."/>
            <person name="Xia L."/>
            <person name="Li J."/>
            <person name="Zhao F."/>
            <person name="Cao W."/>
        </authorList>
    </citation>
    <scope>NUCLEOTIDE SEQUENCE</scope>
    <source>
        <strain evidence="1">Hyas-2018</strain>
    </source>
</reference>
<dbReference type="EMBL" id="CM023488">
    <property type="protein sequence ID" value="KAH6924447.1"/>
    <property type="molecule type" value="Genomic_DNA"/>
</dbReference>